<evidence type="ECO:0000256" key="10">
    <source>
        <dbReference type="RuleBase" id="RU003814"/>
    </source>
</evidence>
<dbReference type="PANTHER" id="PTHR45859">
    <property type="entry name" value="TRANSLATION INITIATION FACTOR EIF-2B SUBUNIT BETA"/>
    <property type="match status" value="1"/>
</dbReference>
<evidence type="ECO:0000256" key="6">
    <source>
        <dbReference type="ARBA" id="ARBA00043898"/>
    </source>
</evidence>
<dbReference type="PANTHER" id="PTHR45859:SF1">
    <property type="entry name" value="TRANSLATION INITIATION FACTOR EIF-2B SUBUNIT BETA"/>
    <property type="match status" value="1"/>
</dbReference>
<reference evidence="13" key="1">
    <citation type="submission" date="2017-01" db="EMBL/GenBank/DDBJ databases">
        <title>Comparative genomics of anhydrobiosis in the tardigrade Hypsibius dujardini.</title>
        <authorList>
            <person name="Yoshida Y."/>
            <person name="Koutsovoulos G."/>
            <person name="Laetsch D."/>
            <person name="Stevens L."/>
            <person name="Kumar S."/>
            <person name="Horikawa D."/>
            <person name="Ishino K."/>
            <person name="Komine S."/>
            <person name="Tomita M."/>
            <person name="Blaxter M."/>
            <person name="Arakawa K."/>
        </authorList>
    </citation>
    <scope>NUCLEOTIDE SEQUENCE [LARGE SCALE GENOMIC DNA]</scope>
    <source>
        <strain evidence="13">Z151</strain>
    </source>
</reference>
<dbReference type="GO" id="GO:0005829">
    <property type="term" value="C:cytosol"/>
    <property type="evidence" value="ECO:0007669"/>
    <property type="project" value="UniProtKB-SubCell"/>
</dbReference>
<evidence type="ECO:0000313" key="13">
    <source>
        <dbReference type="Proteomes" id="UP000192578"/>
    </source>
</evidence>
<gene>
    <name evidence="12" type="ORF">BV898_01051</name>
</gene>
<comment type="subcellular location">
    <subcellularLocation>
        <location evidence="1">Cytoplasm</location>
        <location evidence="1">Cytosol</location>
    </subcellularLocation>
</comment>
<keyword evidence="3" id="KW-0963">Cytoplasm</keyword>
<dbReference type="Pfam" id="PF01008">
    <property type="entry name" value="IF-2B"/>
    <property type="match status" value="1"/>
</dbReference>
<evidence type="ECO:0000256" key="1">
    <source>
        <dbReference type="ARBA" id="ARBA00004514"/>
    </source>
</evidence>
<comment type="function">
    <text evidence="6">Acts as a component of the translation initiation factor 2B (eIF2B) complex, which catalyzes the exchange of GDP for GTP on eukaryotic initiation factor 2 (eIF2) gamma subunit. Its guanine nucleotide exchange factor activity is repressed when bound to eIF2 complex phosphorylated on the alpha subunit, thereby limiting the amount of methionyl-initiator methionine tRNA available to the ribosome and consequently global translation is repressed.</text>
</comment>
<protein>
    <recommendedName>
        <fullName evidence="7">Translation initiation factor eIF2B subunit beta</fullName>
    </recommendedName>
    <alternativeName>
        <fullName evidence="8">eIF2B GDP-GTP exchange factor subunit beta</fullName>
    </alternativeName>
</protein>
<dbReference type="InterPro" id="IPR042529">
    <property type="entry name" value="IF_2B-like_C"/>
</dbReference>
<dbReference type="GO" id="GO:0007417">
    <property type="term" value="P:central nervous system development"/>
    <property type="evidence" value="ECO:0007669"/>
    <property type="project" value="UniProtKB-ARBA"/>
</dbReference>
<dbReference type="InterPro" id="IPR051855">
    <property type="entry name" value="eIF2B_beta_subunit"/>
</dbReference>
<comment type="subunit">
    <text evidence="9">Component of the translation initiation factor 2B (eIF2B) complex which is a heterodecamer of two sets of five different subunits: alpha, beta, gamma, delta and epsilon. Subunits alpha, beta and delta comprise a regulatory subcomplex and subunits epsilon and gamma comprise a catalytic subcomplex. Within the complex, the hexameric regulatory complex resides at the center, with the two heterodimeric catalytic subcomplexes bound on opposite sides.</text>
</comment>
<feature type="region of interest" description="Disordered" evidence="11">
    <location>
        <begin position="1"/>
        <end position="27"/>
    </location>
</feature>
<feature type="compositionally biased region" description="Low complexity" evidence="11">
    <location>
        <begin position="1"/>
        <end position="14"/>
    </location>
</feature>
<keyword evidence="5" id="KW-0648">Protein biosynthesis</keyword>
<dbReference type="FunFam" id="3.40.50.10470:FF:000004">
    <property type="entry name" value="Translation initiation factor eIF-2B subunit beta"/>
    <property type="match status" value="1"/>
</dbReference>
<evidence type="ECO:0000256" key="3">
    <source>
        <dbReference type="ARBA" id="ARBA00022490"/>
    </source>
</evidence>
<dbReference type="SUPFAM" id="SSF100950">
    <property type="entry name" value="NagB/RpiA/CoA transferase-like"/>
    <property type="match status" value="1"/>
</dbReference>
<comment type="similarity">
    <text evidence="2 10">Belongs to the eIF-2B alpha/beta/delta subunits family.</text>
</comment>
<evidence type="ECO:0000256" key="11">
    <source>
        <dbReference type="SAM" id="MobiDB-lite"/>
    </source>
</evidence>
<dbReference type="InterPro" id="IPR037171">
    <property type="entry name" value="NagB/RpiA_transferase-like"/>
</dbReference>
<accession>A0A1W0XD20</accession>
<dbReference type="Proteomes" id="UP000192578">
    <property type="component" value="Unassembled WGS sequence"/>
</dbReference>
<dbReference type="GO" id="GO:0005085">
    <property type="term" value="F:guanyl-nucleotide exchange factor activity"/>
    <property type="evidence" value="ECO:0007669"/>
    <property type="project" value="TreeGrafter"/>
</dbReference>
<dbReference type="GO" id="GO:0005851">
    <property type="term" value="C:eukaryotic translation initiation factor 2B complex"/>
    <property type="evidence" value="ECO:0007669"/>
    <property type="project" value="TreeGrafter"/>
</dbReference>
<dbReference type="AlphaFoldDB" id="A0A1W0XD20"/>
<evidence type="ECO:0000256" key="2">
    <source>
        <dbReference type="ARBA" id="ARBA00007251"/>
    </source>
</evidence>
<organism evidence="12 13">
    <name type="scientific">Hypsibius exemplaris</name>
    <name type="common">Freshwater tardigrade</name>
    <dbReference type="NCBI Taxonomy" id="2072580"/>
    <lineage>
        <taxon>Eukaryota</taxon>
        <taxon>Metazoa</taxon>
        <taxon>Ecdysozoa</taxon>
        <taxon>Tardigrada</taxon>
        <taxon>Eutardigrada</taxon>
        <taxon>Parachela</taxon>
        <taxon>Hypsibioidea</taxon>
        <taxon>Hypsibiidae</taxon>
        <taxon>Hypsibius</taxon>
    </lineage>
</organism>
<dbReference type="GO" id="GO:0048513">
    <property type="term" value="P:animal organ development"/>
    <property type="evidence" value="ECO:0007669"/>
    <property type="project" value="UniProtKB-ARBA"/>
</dbReference>
<evidence type="ECO:0000256" key="5">
    <source>
        <dbReference type="ARBA" id="ARBA00022917"/>
    </source>
</evidence>
<keyword evidence="4 12" id="KW-0396">Initiation factor</keyword>
<dbReference type="InterPro" id="IPR000649">
    <property type="entry name" value="IF-2B-related"/>
</dbReference>
<dbReference type="Gene3D" id="3.40.50.10470">
    <property type="entry name" value="Translation initiation factor eif-2b, domain 2"/>
    <property type="match status" value="1"/>
</dbReference>
<evidence type="ECO:0000256" key="7">
    <source>
        <dbReference type="ARBA" id="ARBA00044122"/>
    </source>
</evidence>
<evidence type="ECO:0000256" key="8">
    <source>
        <dbReference type="ARBA" id="ARBA00044228"/>
    </source>
</evidence>
<sequence length="394" mass="43444">MDSSAETSTSSSADPRPRSDSGAAEDARGQTLVPHIHLGEELQETIDKFIVKLKYSQKYGSYTTAREAALIFRKIVAACRWSSAKDLILLIKREGRRIVKTCPAETVIGNVIRRTLKIIREEYVNATQATSTGDGASLEDPEFKESLHNLFVSGARSDDFSSHVQGLKTAIIDAINEFLSELETSVDNIAMQALEHIHSNEVIMTIGKSRTVEAFLKQAARKRKFHVIIAEAAPFFHGHIMARSLANNKPPIPTTIITDSAIFAMMSRVNKVIIGTHTVMANGGLKSVSGSHTIALAAKHYSVPLVVCAAMFKLSPQYLCTYDQDAFNKFVTPEDVMSYAEGEILSKVHLVNPVFDYVPPELVTLFISNIGGNAPSYVYRLLTELYHPDDDEQI</sequence>
<dbReference type="OrthoDB" id="269919at2759"/>
<comment type="caution">
    <text evidence="12">The sequence shown here is derived from an EMBL/GenBank/DDBJ whole genome shotgun (WGS) entry which is preliminary data.</text>
</comment>
<dbReference type="GO" id="GO:0003743">
    <property type="term" value="F:translation initiation factor activity"/>
    <property type="evidence" value="ECO:0007669"/>
    <property type="project" value="UniProtKB-KW"/>
</dbReference>
<keyword evidence="13" id="KW-1185">Reference proteome</keyword>
<evidence type="ECO:0000256" key="9">
    <source>
        <dbReference type="ARBA" id="ARBA00046432"/>
    </source>
</evidence>
<evidence type="ECO:0000256" key="4">
    <source>
        <dbReference type="ARBA" id="ARBA00022540"/>
    </source>
</evidence>
<dbReference type="EMBL" id="MTYJ01000003">
    <property type="protein sequence ID" value="OQV25373.1"/>
    <property type="molecule type" value="Genomic_DNA"/>
</dbReference>
<evidence type="ECO:0000313" key="12">
    <source>
        <dbReference type="EMBL" id="OQV25373.1"/>
    </source>
</evidence>
<name>A0A1W0XD20_HYPEX</name>
<proteinExistence type="inferred from homology"/>